<dbReference type="Proteomes" id="UP000032552">
    <property type="component" value="Unassembled WGS sequence"/>
</dbReference>
<name>A0A0C9PNP0_LACPA</name>
<dbReference type="CDD" id="cd04888">
    <property type="entry name" value="ACT_PheB-BS"/>
    <property type="match status" value="1"/>
</dbReference>
<gene>
    <name evidence="3" type="ORF">LC0644_1155</name>
</gene>
<comment type="similarity">
    <text evidence="1">Belongs to the UPF0735 family.</text>
</comment>
<dbReference type="HAMAP" id="MF_00707">
    <property type="entry name" value="UPF0735"/>
    <property type="match status" value="1"/>
</dbReference>
<dbReference type="InterPro" id="IPR045865">
    <property type="entry name" value="ACT-like_dom_sf"/>
</dbReference>
<protein>
    <recommendedName>
        <fullName evidence="1">UPF0735 ACT domain-containing protein LC0644_1155</fullName>
    </recommendedName>
</protein>
<comment type="caution">
    <text evidence="3">The sequence shown here is derived from an EMBL/GenBank/DDBJ whole genome shotgun (WGS) entry which is preliminary data.</text>
</comment>
<evidence type="ECO:0000313" key="4">
    <source>
        <dbReference type="Proteomes" id="UP000032552"/>
    </source>
</evidence>
<evidence type="ECO:0000259" key="2">
    <source>
        <dbReference type="PROSITE" id="PS51671"/>
    </source>
</evidence>
<dbReference type="EMBL" id="BAYM01000081">
    <property type="protein sequence ID" value="GAN36566.1"/>
    <property type="molecule type" value="Genomic_DNA"/>
</dbReference>
<dbReference type="InterPro" id="IPR008310">
    <property type="entry name" value="UPF0735_ACT_dom-cont"/>
</dbReference>
<dbReference type="Gene3D" id="3.30.70.260">
    <property type="match status" value="1"/>
</dbReference>
<evidence type="ECO:0000256" key="1">
    <source>
        <dbReference type="HAMAP-Rule" id="MF_00707"/>
    </source>
</evidence>
<proteinExistence type="inferred from homology"/>
<evidence type="ECO:0000313" key="3">
    <source>
        <dbReference type="EMBL" id="GAN36566.1"/>
    </source>
</evidence>
<reference evidence="4" key="1">
    <citation type="submission" date="2014-05" db="EMBL/GenBank/DDBJ databases">
        <title>Whole genome sequencing of Lactobacillus casei NRIC0644.</title>
        <authorList>
            <person name="Atarashi H."/>
            <person name="Yoshida Y."/>
            <person name="Fujimura S."/>
            <person name="Tanaka N."/>
            <person name="Shiwa Y."/>
            <person name="Yoshikawa H."/>
            <person name="Okada S."/>
            <person name="Nakagawa J."/>
        </authorList>
    </citation>
    <scope>NUCLEOTIDE SEQUENCE [LARGE SCALE GENOMIC DNA]</scope>
    <source>
        <strain evidence="4">NRIC0644</strain>
    </source>
</reference>
<dbReference type="NCBIfam" id="NF003361">
    <property type="entry name" value="PRK04435.1"/>
    <property type="match status" value="1"/>
</dbReference>
<sequence length="168" mass="18531">MNISERMSIIQGHLVLVNRFGGFSVKQFYIVDSSMLPEVVGKVIAARALLQNGEVKQVSEAVKQVGISRGTYYKYKDYVFLPDPEMASRKAVISLMLHHDRGILSEVLTTMSQAQASIVTINQNIPIHNWASVVMSFDISALQGTLDDLVTKLGNIRGVSDVHLVSVE</sequence>
<dbReference type="SUPFAM" id="SSF55021">
    <property type="entry name" value="ACT-like"/>
    <property type="match status" value="1"/>
</dbReference>
<dbReference type="InterPro" id="IPR002912">
    <property type="entry name" value="ACT_dom"/>
</dbReference>
<feature type="domain" description="ACT" evidence="2">
    <location>
        <begin position="92"/>
        <end position="167"/>
    </location>
</feature>
<dbReference type="PROSITE" id="PS51671">
    <property type="entry name" value="ACT"/>
    <property type="match status" value="1"/>
</dbReference>
<accession>A0A0C9PNP0</accession>
<dbReference type="PIRSF" id="PIRSF025624">
    <property type="entry name" value="ACT_PheB"/>
    <property type="match status" value="1"/>
</dbReference>
<dbReference type="AlphaFoldDB" id="A0A0C9PNP0"/>
<organism evidence="3 4">
    <name type="scientific">Lacticaseibacillus paracasei NRIC 0644</name>
    <dbReference type="NCBI Taxonomy" id="1435038"/>
    <lineage>
        <taxon>Bacteria</taxon>
        <taxon>Bacillati</taxon>
        <taxon>Bacillota</taxon>
        <taxon>Bacilli</taxon>
        <taxon>Lactobacillales</taxon>
        <taxon>Lactobacillaceae</taxon>
        <taxon>Lacticaseibacillus</taxon>
    </lineage>
</organism>